<organism evidence="2 3">
    <name type="scientific">Robbsia andropogonis</name>
    <dbReference type="NCBI Taxonomy" id="28092"/>
    <lineage>
        <taxon>Bacteria</taxon>
        <taxon>Pseudomonadati</taxon>
        <taxon>Pseudomonadota</taxon>
        <taxon>Betaproteobacteria</taxon>
        <taxon>Burkholderiales</taxon>
        <taxon>Burkholderiaceae</taxon>
        <taxon>Robbsia</taxon>
    </lineage>
</organism>
<evidence type="ECO:0000313" key="2">
    <source>
        <dbReference type="EMBL" id="KKB64731.1"/>
    </source>
</evidence>
<name>A0A0F5K3N1_9BURK</name>
<comment type="caution">
    <text evidence="2">The sequence shown here is derived from an EMBL/GenBank/DDBJ whole genome shotgun (WGS) entry which is preliminary data.</text>
</comment>
<reference evidence="2 3" key="1">
    <citation type="submission" date="2015-03" db="EMBL/GenBank/DDBJ databases">
        <title>Draft Genome Sequence of Burkholderia andropogonis type strain ICMP2807, isolated from Sorghum bicolor.</title>
        <authorList>
            <person name="Lopes-Santos L."/>
            <person name="Castro D.B."/>
            <person name="Ottoboni L.M."/>
            <person name="Park D."/>
            <person name="Weirc B.S."/>
            <person name="Destefano S.A."/>
        </authorList>
    </citation>
    <scope>NUCLEOTIDE SEQUENCE [LARGE SCALE GENOMIC DNA]</scope>
    <source>
        <strain evidence="2 3">ICMP2807</strain>
    </source>
</reference>
<dbReference type="RefSeq" id="WP_024903623.1">
    <property type="nucleotide sequence ID" value="NZ_CADFGU010000005.1"/>
</dbReference>
<protein>
    <submittedName>
        <fullName evidence="2">Uncharacterized protein</fullName>
    </submittedName>
</protein>
<feature type="compositionally biased region" description="Polar residues" evidence="1">
    <location>
        <begin position="74"/>
        <end position="88"/>
    </location>
</feature>
<keyword evidence="3" id="KW-1185">Reference proteome</keyword>
<feature type="region of interest" description="Disordered" evidence="1">
    <location>
        <begin position="65"/>
        <end position="109"/>
    </location>
</feature>
<accession>A0A0F5K3N1</accession>
<dbReference type="EMBL" id="LAQU01000003">
    <property type="protein sequence ID" value="KKB64731.1"/>
    <property type="molecule type" value="Genomic_DNA"/>
</dbReference>
<dbReference type="AlphaFoldDB" id="A0A0F5K3N1"/>
<evidence type="ECO:0000313" key="3">
    <source>
        <dbReference type="Proteomes" id="UP000033618"/>
    </source>
</evidence>
<dbReference type="Proteomes" id="UP000033618">
    <property type="component" value="Unassembled WGS sequence"/>
</dbReference>
<dbReference type="PATRIC" id="fig|28092.6.peg.1176"/>
<gene>
    <name evidence="2" type="ORF">WM40_04970</name>
</gene>
<evidence type="ECO:0000256" key="1">
    <source>
        <dbReference type="SAM" id="MobiDB-lite"/>
    </source>
</evidence>
<proteinExistence type="predicted"/>
<sequence>MTSQKTFKPTRRFRLARHALLAIPDGQGMRCGRIAAIPEHEGDNLVFMRFAVQTKRDPYPARPFYSAKAGLPQRQVSSPASRYGQHTESIPLENGALGGTSRFSHVTTA</sequence>